<dbReference type="InterPro" id="IPR001138">
    <property type="entry name" value="Zn2Cys6_DnaBD"/>
</dbReference>
<dbReference type="EMBL" id="ML732836">
    <property type="protein sequence ID" value="KAB8270043.1"/>
    <property type="molecule type" value="Genomic_DNA"/>
</dbReference>
<protein>
    <recommendedName>
        <fullName evidence="9">Zn(2)-C6 fungal-type domain-containing protein</fullName>
    </recommendedName>
</protein>
<dbReference type="GO" id="GO:0009893">
    <property type="term" value="P:positive regulation of metabolic process"/>
    <property type="evidence" value="ECO:0007669"/>
    <property type="project" value="UniProtKB-ARBA"/>
</dbReference>
<dbReference type="Proteomes" id="UP000326289">
    <property type="component" value="Unassembled WGS sequence"/>
</dbReference>
<evidence type="ECO:0000256" key="5">
    <source>
        <dbReference type="ARBA" id="ARBA00023163"/>
    </source>
</evidence>
<dbReference type="SUPFAM" id="SSF57701">
    <property type="entry name" value="Zn2/Cys6 DNA-binding domain"/>
    <property type="match status" value="1"/>
</dbReference>
<evidence type="ECO:0000256" key="8">
    <source>
        <dbReference type="SAM" id="MobiDB-lite"/>
    </source>
</evidence>
<dbReference type="PROSITE" id="PS50048">
    <property type="entry name" value="ZN2_CY6_FUNGAL_2"/>
    <property type="match status" value="1"/>
</dbReference>
<evidence type="ECO:0000259" key="9">
    <source>
        <dbReference type="PROSITE" id="PS50048"/>
    </source>
</evidence>
<evidence type="ECO:0000313" key="10">
    <source>
        <dbReference type="EMBL" id="KAB8270043.1"/>
    </source>
</evidence>
<comment type="subcellular location">
    <subcellularLocation>
        <location evidence="1">Nucleus</location>
    </subcellularLocation>
</comment>
<keyword evidence="4" id="KW-0238">DNA-binding</keyword>
<sequence>MKRQLVPKAPLGLVGTDSSQQGRVQKRIGPSCDTCRTKRTKCDTLRPVCSSCQNLQLQCSYSGYDRRTKEQWNARIVALEQRNRYLERLVQNLACNNSPEAVHKTLELEQIPSQQQTRPTLQAPEGLAEIRDITQVFYNATATYPTLDNAKLASAFDAGARLTTLPQEQFAWTALNAFFRCAGSLFYIITRQEAESLLERVYCEGNGSKADVCELCAIAAIGCHYEADQVSDEVRTAFFYIATSELEGLAQTSTIQGMRVFICLSLSAMMDKTTNARLLLMSALNIARRIPKPDMTRPSPAEYSLNEYRRVLQTVIFLEGWLSYSLGYLSDVHADEVELIHALQSPGLPGSENEIRTDYKIQTQMAKMSLVASNIYKQICVPEQCSWEYANTIAAHLESWHQDLPPELHVSILSNSNRTLTVRQEESVYLMHALFLDTYLLLYCHYIKAHWHARSLNNETCIADFFNDMPKPAHIKYTQYAIQLSRLISLLHDQEALMTRCWLAMCVDISPDSRLLQLILEF</sequence>
<gene>
    <name evidence="10" type="ORF">BDV30DRAFT_174719</name>
</gene>
<evidence type="ECO:0000256" key="6">
    <source>
        <dbReference type="ARBA" id="ARBA00023242"/>
    </source>
</evidence>
<proteinExistence type="predicted"/>
<evidence type="ECO:0000256" key="4">
    <source>
        <dbReference type="ARBA" id="ARBA00023125"/>
    </source>
</evidence>
<dbReference type="GO" id="GO:0005634">
    <property type="term" value="C:nucleus"/>
    <property type="evidence" value="ECO:0007669"/>
    <property type="project" value="UniProtKB-SubCell"/>
</dbReference>
<feature type="region of interest" description="Disordered" evidence="8">
    <location>
        <begin position="1"/>
        <end position="22"/>
    </location>
</feature>
<dbReference type="Pfam" id="PF00172">
    <property type="entry name" value="Zn_clus"/>
    <property type="match status" value="1"/>
</dbReference>
<dbReference type="PROSITE" id="PS00463">
    <property type="entry name" value="ZN2_CY6_FUNGAL_1"/>
    <property type="match status" value="1"/>
</dbReference>
<dbReference type="Gene3D" id="4.10.240.10">
    <property type="entry name" value="Zn(2)-C6 fungal-type DNA-binding domain"/>
    <property type="match status" value="1"/>
</dbReference>
<dbReference type="PANTHER" id="PTHR46910:SF3">
    <property type="entry name" value="HALOTOLERANCE PROTEIN 9-RELATED"/>
    <property type="match status" value="1"/>
</dbReference>
<dbReference type="PANTHER" id="PTHR46910">
    <property type="entry name" value="TRANSCRIPTION FACTOR PDR1"/>
    <property type="match status" value="1"/>
</dbReference>
<organism evidence="10 11">
    <name type="scientific">Aspergillus minisclerotigenes</name>
    <dbReference type="NCBI Taxonomy" id="656917"/>
    <lineage>
        <taxon>Eukaryota</taxon>
        <taxon>Fungi</taxon>
        <taxon>Dikarya</taxon>
        <taxon>Ascomycota</taxon>
        <taxon>Pezizomycotina</taxon>
        <taxon>Eurotiomycetes</taxon>
        <taxon>Eurotiomycetidae</taxon>
        <taxon>Eurotiales</taxon>
        <taxon>Aspergillaceae</taxon>
        <taxon>Aspergillus</taxon>
        <taxon>Aspergillus subgen. Circumdati</taxon>
    </lineage>
</organism>
<keyword evidence="6" id="KW-0539">Nucleus</keyword>
<feature type="domain" description="Zn(2)-C6 fungal-type" evidence="9">
    <location>
        <begin position="31"/>
        <end position="61"/>
    </location>
</feature>
<evidence type="ECO:0000256" key="7">
    <source>
        <dbReference type="SAM" id="Coils"/>
    </source>
</evidence>
<keyword evidence="7" id="KW-0175">Coiled coil</keyword>
<keyword evidence="11" id="KW-1185">Reference proteome</keyword>
<dbReference type="InterPro" id="IPR050987">
    <property type="entry name" value="AtrR-like"/>
</dbReference>
<name>A0A5N6IXN7_9EURO</name>
<dbReference type="InterPro" id="IPR036864">
    <property type="entry name" value="Zn2-C6_fun-type_DNA-bd_sf"/>
</dbReference>
<accession>A0A5N6IXN7</accession>
<keyword evidence="5" id="KW-0804">Transcription</keyword>
<keyword evidence="2" id="KW-0479">Metal-binding</keyword>
<keyword evidence="3" id="KW-0805">Transcription regulation</keyword>
<dbReference type="CDD" id="cd00067">
    <property type="entry name" value="GAL4"/>
    <property type="match status" value="1"/>
</dbReference>
<evidence type="ECO:0000256" key="3">
    <source>
        <dbReference type="ARBA" id="ARBA00023015"/>
    </source>
</evidence>
<evidence type="ECO:0000256" key="1">
    <source>
        <dbReference type="ARBA" id="ARBA00004123"/>
    </source>
</evidence>
<dbReference type="AlphaFoldDB" id="A0A5N6IXN7"/>
<feature type="coiled-coil region" evidence="7">
    <location>
        <begin position="69"/>
        <end position="96"/>
    </location>
</feature>
<dbReference type="SMART" id="SM00066">
    <property type="entry name" value="GAL4"/>
    <property type="match status" value="1"/>
</dbReference>
<evidence type="ECO:0000313" key="11">
    <source>
        <dbReference type="Proteomes" id="UP000326289"/>
    </source>
</evidence>
<reference evidence="10 11" key="1">
    <citation type="submission" date="2019-04" db="EMBL/GenBank/DDBJ databases">
        <title>Fungal friends and foes A comparative genomics study of 23 Aspergillus species from section Flavi.</title>
        <authorList>
            <consortium name="DOE Joint Genome Institute"/>
            <person name="Kjaerbolling I."/>
            <person name="Vesth T.C."/>
            <person name="Frisvad J.C."/>
            <person name="Nybo J.L."/>
            <person name="Theobald S."/>
            <person name="Kildgaard S."/>
            <person name="Petersen T.I."/>
            <person name="Kuo A."/>
            <person name="Sato A."/>
            <person name="Lyhne E.K."/>
            <person name="Kogle M.E."/>
            <person name="Wiebenga A."/>
            <person name="Kun R.S."/>
            <person name="Lubbers R.J."/>
            <person name="Makela M.R."/>
            <person name="Barry K."/>
            <person name="Chovatia M."/>
            <person name="Clum A."/>
            <person name="Daum C."/>
            <person name="Haridas S."/>
            <person name="He G."/>
            <person name="LaButti K."/>
            <person name="Lipzen A."/>
            <person name="Mondo S."/>
            <person name="Pangilinan J."/>
            <person name="Riley R."/>
            <person name="Salamov A."/>
            <person name="Simmons B.A."/>
            <person name="Magnuson J.K."/>
            <person name="Henrissat B."/>
            <person name="Mortensen U.H."/>
            <person name="Larsen T.O."/>
            <person name="De vries R.P."/>
            <person name="Grigoriev I.V."/>
            <person name="Machida M."/>
            <person name="Baker S.E."/>
            <person name="Andersen M.R."/>
        </authorList>
    </citation>
    <scope>NUCLEOTIDE SEQUENCE [LARGE SCALE GENOMIC DNA]</scope>
    <source>
        <strain evidence="10 11">CBS 117635</strain>
    </source>
</reference>
<dbReference type="GO" id="GO:0003677">
    <property type="term" value="F:DNA binding"/>
    <property type="evidence" value="ECO:0007669"/>
    <property type="project" value="UniProtKB-KW"/>
</dbReference>
<evidence type="ECO:0000256" key="2">
    <source>
        <dbReference type="ARBA" id="ARBA00022723"/>
    </source>
</evidence>
<dbReference type="CDD" id="cd12148">
    <property type="entry name" value="fungal_TF_MHR"/>
    <property type="match status" value="1"/>
</dbReference>
<dbReference type="GO" id="GO:0000981">
    <property type="term" value="F:DNA-binding transcription factor activity, RNA polymerase II-specific"/>
    <property type="evidence" value="ECO:0007669"/>
    <property type="project" value="InterPro"/>
</dbReference>
<dbReference type="GO" id="GO:0008270">
    <property type="term" value="F:zinc ion binding"/>
    <property type="evidence" value="ECO:0007669"/>
    <property type="project" value="InterPro"/>
</dbReference>